<accession>A0A1G2JSP1</accession>
<evidence type="ECO:0000313" key="1">
    <source>
        <dbReference type="EMBL" id="OGZ89461.1"/>
    </source>
</evidence>
<proteinExistence type="predicted"/>
<comment type="caution">
    <text evidence="1">The sequence shown here is derived from an EMBL/GenBank/DDBJ whole genome shotgun (WGS) entry which is preliminary data.</text>
</comment>
<name>A0A1G2JSP1_9BACT</name>
<sequence length="159" mass="19369">MTEKFGENLDRLDLEEIKRRERISRLFEFSKENLEEKYGIKDLSNIEAVKLRQIVEECEKMEQEQITTVKPESDTSNIIEIEFEAPARWLWDMYGIDANRGFKGYDIYDETTEEKFEFNNIKDTKKKIQELIKLNHKFFEIKHINDYIRRIREKAHHEF</sequence>
<protein>
    <submittedName>
        <fullName evidence="1">Uncharacterized protein</fullName>
    </submittedName>
</protein>
<reference evidence="1 2" key="1">
    <citation type="journal article" date="2016" name="Nat. Commun.">
        <title>Thousands of microbial genomes shed light on interconnected biogeochemical processes in an aquifer system.</title>
        <authorList>
            <person name="Anantharaman K."/>
            <person name="Brown C.T."/>
            <person name="Hug L.A."/>
            <person name="Sharon I."/>
            <person name="Castelle C.J."/>
            <person name="Probst A.J."/>
            <person name="Thomas B.C."/>
            <person name="Singh A."/>
            <person name="Wilkins M.J."/>
            <person name="Karaoz U."/>
            <person name="Brodie E.L."/>
            <person name="Williams K.H."/>
            <person name="Hubbard S.S."/>
            <person name="Banfield J.F."/>
        </authorList>
    </citation>
    <scope>NUCLEOTIDE SEQUENCE [LARGE SCALE GENOMIC DNA]</scope>
</reference>
<dbReference type="Proteomes" id="UP000178935">
    <property type="component" value="Unassembled WGS sequence"/>
</dbReference>
<dbReference type="EMBL" id="MHPU01000007">
    <property type="protein sequence ID" value="OGZ89461.1"/>
    <property type="molecule type" value="Genomic_DNA"/>
</dbReference>
<gene>
    <name evidence="1" type="ORF">A2561_01635</name>
</gene>
<evidence type="ECO:0000313" key="2">
    <source>
        <dbReference type="Proteomes" id="UP000178935"/>
    </source>
</evidence>
<organism evidence="1 2">
    <name type="scientific">Candidatus Staskawiczbacteria bacterium RIFOXYD1_FULL_32_13</name>
    <dbReference type="NCBI Taxonomy" id="1802234"/>
    <lineage>
        <taxon>Bacteria</taxon>
        <taxon>Candidatus Staskawicziibacteriota</taxon>
    </lineage>
</organism>
<dbReference type="AlphaFoldDB" id="A0A1G2JSP1"/>